<evidence type="ECO:0000313" key="13">
    <source>
        <dbReference type="Proteomes" id="UP001314263"/>
    </source>
</evidence>
<evidence type="ECO:0000256" key="2">
    <source>
        <dbReference type="ARBA" id="ARBA00004613"/>
    </source>
</evidence>
<keyword evidence="5" id="KW-0964">Secreted</keyword>
<dbReference type="PANTHER" id="PTHR31451">
    <property type="match status" value="1"/>
</dbReference>
<evidence type="ECO:0000256" key="10">
    <source>
        <dbReference type="SAM" id="SignalP"/>
    </source>
</evidence>
<evidence type="ECO:0000313" key="12">
    <source>
        <dbReference type="EMBL" id="CAK0782093.1"/>
    </source>
</evidence>
<feature type="domain" description="Glycoside hydrolase family 5" evidence="11">
    <location>
        <begin position="121"/>
        <end position="417"/>
    </location>
</feature>
<evidence type="ECO:0000256" key="7">
    <source>
        <dbReference type="ARBA" id="ARBA00022801"/>
    </source>
</evidence>
<name>A0AAV1I8T5_9CHLO</name>
<dbReference type="Gene3D" id="3.20.20.80">
    <property type="entry name" value="Glycosidases"/>
    <property type="match status" value="1"/>
</dbReference>
<dbReference type="GO" id="GO:0005576">
    <property type="term" value="C:extracellular region"/>
    <property type="evidence" value="ECO:0007669"/>
    <property type="project" value="UniProtKB-SubCell"/>
</dbReference>
<comment type="subcellular location">
    <subcellularLocation>
        <location evidence="2">Secreted</location>
    </subcellularLocation>
</comment>
<feature type="signal peptide" evidence="10">
    <location>
        <begin position="1"/>
        <end position="19"/>
    </location>
</feature>
<dbReference type="InterPro" id="IPR017853">
    <property type="entry name" value="GH"/>
</dbReference>
<proteinExistence type="inferred from homology"/>
<evidence type="ECO:0000256" key="3">
    <source>
        <dbReference type="ARBA" id="ARBA00005641"/>
    </source>
</evidence>
<evidence type="ECO:0000256" key="4">
    <source>
        <dbReference type="ARBA" id="ARBA00012706"/>
    </source>
</evidence>
<dbReference type="GO" id="GO:0016985">
    <property type="term" value="F:mannan endo-1,4-beta-mannosidase activity"/>
    <property type="evidence" value="ECO:0007669"/>
    <property type="project" value="UniProtKB-EC"/>
</dbReference>
<dbReference type="EC" id="3.2.1.78" evidence="4"/>
<dbReference type="Proteomes" id="UP001314263">
    <property type="component" value="Unassembled WGS sequence"/>
</dbReference>
<dbReference type="SUPFAM" id="SSF51445">
    <property type="entry name" value="(Trans)glycosidases"/>
    <property type="match status" value="1"/>
</dbReference>
<feature type="region of interest" description="Disordered" evidence="9">
    <location>
        <begin position="606"/>
        <end position="681"/>
    </location>
</feature>
<keyword evidence="7" id="KW-0378">Hydrolase</keyword>
<evidence type="ECO:0000256" key="1">
    <source>
        <dbReference type="ARBA" id="ARBA00001678"/>
    </source>
</evidence>
<keyword evidence="6 10" id="KW-0732">Signal</keyword>
<gene>
    <name evidence="12" type="ORF">CVIRNUC_005553</name>
</gene>
<comment type="similarity">
    <text evidence="3">Belongs to the glycosyl hydrolase 5 (cellulase A) family.</text>
</comment>
<keyword evidence="8" id="KW-0326">Glycosidase</keyword>
<evidence type="ECO:0000256" key="8">
    <source>
        <dbReference type="ARBA" id="ARBA00023295"/>
    </source>
</evidence>
<feature type="compositionally biased region" description="Low complexity" evidence="9">
    <location>
        <begin position="645"/>
        <end position="660"/>
    </location>
</feature>
<comment type="catalytic activity">
    <reaction evidence="1">
        <text>Random hydrolysis of (1-&gt;4)-beta-D-mannosidic linkages in mannans, galactomannans and glucomannans.</text>
        <dbReference type="EC" id="3.2.1.78"/>
    </reaction>
</comment>
<evidence type="ECO:0000256" key="6">
    <source>
        <dbReference type="ARBA" id="ARBA00022729"/>
    </source>
</evidence>
<feature type="region of interest" description="Disordered" evidence="9">
    <location>
        <begin position="51"/>
        <end position="93"/>
    </location>
</feature>
<evidence type="ECO:0000256" key="9">
    <source>
        <dbReference type="SAM" id="MobiDB-lite"/>
    </source>
</evidence>
<protein>
    <recommendedName>
        <fullName evidence="4">mannan endo-1,4-beta-mannosidase</fullName>
        <ecNumber evidence="4">3.2.1.78</ecNumber>
    </recommendedName>
</protein>
<evidence type="ECO:0000259" key="11">
    <source>
        <dbReference type="Pfam" id="PF26410"/>
    </source>
</evidence>
<feature type="compositionally biased region" description="Polar residues" evidence="9">
    <location>
        <begin position="64"/>
        <end position="84"/>
    </location>
</feature>
<dbReference type="InterPro" id="IPR001547">
    <property type="entry name" value="Glyco_hydro_5"/>
</dbReference>
<accession>A0AAV1I8T5</accession>
<sequence length="817" mass="87164">MDLLPLLAAALCLLAGAHAASDNSTSPNNSTSAHPIFPDRHEKYILAPRPSQIDSAPAPAAPASNTSVDTNGTASLSRTTGTDKTFTRDPKYILGPVPSSDDFLASNEGAQTEASPAGLSSFVRTSGQYFTVDGQVRYFAGSNDYFLILRNYLSDDQVKLFFPTMAANGIELVRTWAFLNGDRDPLTQGGTIAIQPKIGVYNEQSLERLDLVLSEAGKSSIRIIFPFVNFWPDLGGMQWYVDQVLGPGHDLEEFYTNTRVVEAYKNYVKMIVTRTNTKTNIKYSEDPTIFALELANEPHTTDNYEIKRGIAPGTIIKAWIKDMVAFIRTLDTKHMISTGEEGYTASGGNSSAWYDNGSKGMDFQGNLELVDFATVHLYPGNWQVPPYVAADFANTFLYERAQIAQAQNKPWILEETGKDLAYPIPRPLFFADMFSAAEKAGAAAIMPWELVPWHVAPTASGGFDFGIDDESFPPAVQMISWMKTRTQACDSGTCPAVKPPCQCYDIPPTGSTLNCIQQVTEHPGCTASWLSPGICDISCKRCEPCDDMNYCNYCTDIAPDTNHTCAEQLSYHSDWCSRDYVKRGTCDATCKRCTPCGNLVGNPAAPPAGGPSSTPGSPSSTATIGSAPGPAPSSGPDRRSHSDSSGEAGTSGASPSAAPDGGPGSPAAPGPAPAGSPGGIVRVSPGSSSSFCLAEIKIGPFWRVSDSLLGVKQAILLSSPGSATIKVPYTVTVTGDGPFASLSRWEWQGANTAPTLTANRKIIGTVDESYNTLKPYGANRADIGSIEVTGSRGAVFPQSLEINGTPCELIVSSHEDA</sequence>
<feature type="compositionally biased region" description="Low complexity" evidence="9">
    <location>
        <begin position="610"/>
        <end position="635"/>
    </location>
</feature>
<dbReference type="Pfam" id="PF26410">
    <property type="entry name" value="GH5_mannosidase"/>
    <property type="match status" value="1"/>
</dbReference>
<dbReference type="InterPro" id="IPR045053">
    <property type="entry name" value="MAN-like"/>
</dbReference>
<evidence type="ECO:0000256" key="5">
    <source>
        <dbReference type="ARBA" id="ARBA00022525"/>
    </source>
</evidence>
<comment type="caution">
    <text evidence="12">The sequence shown here is derived from an EMBL/GenBank/DDBJ whole genome shotgun (WGS) entry which is preliminary data.</text>
</comment>
<dbReference type="EMBL" id="CAUYUE010000006">
    <property type="protein sequence ID" value="CAK0782093.1"/>
    <property type="molecule type" value="Genomic_DNA"/>
</dbReference>
<organism evidence="12 13">
    <name type="scientific">Coccomyxa viridis</name>
    <dbReference type="NCBI Taxonomy" id="1274662"/>
    <lineage>
        <taxon>Eukaryota</taxon>
        <taxon>Viridiplantae</taxon>
        <taxon>Chlorophyta</taxon>
        <taxon>core chlorophytes</taxon>
        <taxon>Trebouxiophyceae</taxon>
        <taxon>Trebouxiophyceae incertae sedis</taxon>
        <taxon>Coccomyxaceae</taxon>
        <taxon>Coccomyxa</taxon>
    </lineage>
</organism>
<dbReference type="PANTHER" id="PTHR31451:SF39">
    <property type="entry name" value="MANNAN ENDO-1,4-BETA-MANNOSIDASE 1"/>
    <property type="match status" value="1"/>
</dbReference>
<reference evidence="12 13" key="1">
    <citation type="submission" date="2023-10" db="EMBL/GenBank/DDBJ databases">
        <authorList>
            <person name="Maclean D."/>
            <person name="Macfadyen A."/>
        </authorList>
    </citation>
    <scope>NUCLEOTIDE SEQUENCE [LARGE SCALE GENOMIC DNA]</scope>
</reference>
<dbReference type="AlphaFoldDB" id="A0AAV1I8T5"/>
<feature type="chain" id="PRO_5043415675" description="mannan endo-1,4-beta-mannosidase" evidence="10">
    <location>
        <begin position="20"/>
        <end position="817"/>
    </location>
</feature>
<dbReference type="GO" id="GO:0000272">
    <property type="term" value="P:polysaccharide catabolic process"/>
    <property type="evidence" value="ECO:0007669"/>
    <property type="project" value="InterPro"/>
</dbReference>
<keyword evidence="13" id="KW-1185">Reference proteome</keyword>